<dbReference type="PANTHER" id="PTHR11778">
    <property type="entry name" value="SERYL-TRNA SYNTHETASE"/>
    <property type="match status" value="1"/>
</dbReference>
<keyword evidence="5 13" id="KW-0067">ATP-binding</keyword>
<feature type="binding site" evidence="13">
    <location>
        <begin position="356"/>
        <end position="359"/>
    </location>
    <ligand>
        <name>ATP</name>
        <dbReference type="ChEBI" id="CHEBI:30616"/>
    </ligand>
</feature>
<feature type="binding site" evidence="12">
    <location>
        <position position="269"/>
    </location>
    <ligand>
        <name>L-serine</name>
        <dbReference type="ChEBI" id="CHEBI:33384"/>
    </ligand>
</feature>
<sequence>MLDVNDFIAERGGNPELIRESQRRRFAPVEAVDEVIALFEDHRRTAYAATQFNAKINEVQKQIGPKKKAKEDVTDLLKAKADLEKEKKDLLTSAQEKEKLLKIKVKMIGNIVHDSVPISNNEDNNAVQRTWAPEGVEFEKRDVKSHHEVLSRLEGYDPERGVKVVGHRGYFLRKWGVFLNQALINYGLEFLSEREFTPLQTPQLMLREQMAKTAQLSQFDEELYKVTGDQADKYLIATSEQPISAFHSDEWLQPRELPLKYAGYSTCFRKEAGAHGKDVWGIFRVHEFTKVEQFCLTEPDKSWEMFEHMISNSEDFYKSLGIPYRVVAIVSGALNNAAAKKLDLEAWFPHQGEFKELVSCSNCTDYQSRDLEIRYGVKKQTDVKKTYVHALNSTLTATTRTLCAILENFQTEDGVRVPEPLRKYLPGAPDFIPFPVAPVKEVKEAKEWIPKEVGKAAKAEKDIPIR</sequence>
<keyword evidence="6" id="KW-0648">Protein biosynthesis</keyword>
<keyword evidence="17" id="KW-1185">Reference proteome</keyword>
<evidence type="ECO:0000256" key="11">
    <source>
        <dbReference type="ARBA" id="ARBA00074532"/>
    </source>
</evidence>
<evidence type="ECO:0000256" key="2">
    <source>
        <dbReference type="ARBA" id="ARBA00012840"/>
    </source>
</evidence>
<dbReference type="NCBIfam" id="TIGR00414">
    <property type="entry name" value="serS"/>
    <property type="match status" value="1"/>
</dbReference>
<keyword evidence="14" id="KW-0175">Coiled coil</keyword>
<comment type="caution">
    <text evidence="16">The sequence shown here is derived from an EMBL/GenBank/DDBJ whole genome shotgun (WGS) entry which is preliminary data.</text>
</comment>
<gene>
    <name evidence="16" type="ORF">B0T17DRAFT_586970</name>
</gene>
<dbReference type="SUPFAM" id="SSF55681">
    <property type="entry name" value="Class II aaRS and biotin synthetases"/>
    <property type="match status" value="1"/>
</dbReference>
<feature type="binding site" evidence="13">
    <location>
        <begin position="285"/>
        <end position="288"/>
    </location>
    <ligand>
        <name>ATP</name>
        <dbReference type="ChEBI" id="CHEBI:30616"/>
    </ligand>
</feature>
<evidence type="ECO:0000256" key="12">
    <source>
        <dbReference type="PIRSR" id="PIRSR001529-1"/>
    </source>
</evidence>
<comment type="similarity">
    <text evidence="1">Belongs to the class-II aminoacyl-tRNA synthetase family. Type-1 seryl-tRNA synthetase subfamily.</text>
</comment>
<dbReference type="CDD" id="cd00770">
    <property type="entry name" value="SerRS_core"/>
    <property type="match status" value="1"/>
</dbReference>
<evidence type="ECO:0000256" key="1">
    <source>
        <dbReference type="ARBA" id="ARBA00010728"/>
    </source>
</evidence>
<evidence type="ECO:0000256" key="3">
    <source>
        <dbReference type="ARBA" id="ARBA00022598"/>
    </source>
</evidence>
<dbReference type="InterPro" id="IPR002314">
    <property type="entry name" value="aa-tRNA-synt_IIb"/>
</dbReference>
<proteinExistence type="inferred from homology"/>
<dbReference type="FunFam" id="3.30.930.10:FF:000026">
    <property type="entry name" value="Seryl-tRNA synthetase, cytoplasmic"/>
    <property type="match status" value="1"/>
</dbReference>
<dbReference type="Pfam" id="PF00587">
    <property type="entry name" value="tRNA-synt_2b"/>
    <property type="match status" value="1"/>
</dbReference>
<evidence type="ECO:0000256" key="9">
    <source>
        <dbReference type="ARBA" id="ARBA00034892"/>
    </source>
</evidence>
<feature type="domain" description="Aminoacyl-transfer RNA synthetases class-II family profile" evidence="15">
    <location>
        <begin position="142"/>
        <end position="418"/>
    </location>
</feature>
<name>A0AA39XLG4_9PEZI</name>
<evidence type="ECO:0000256" key="4">
    <source>
        <dbReference type="ARBA" id="ARBA00022741"/>
    </source>
</evidence>
<evidence type="ECO:0000256" key="13">
    <source>
        <dbReference type="PIRSR" id="PIRSR001529-2"/>
    </source>
</evidence>
<reference evidence="16" key="1">
    <citation type="submission" date="2023-06" db="EMBL/GenBank/DDBJ databases">
        <title>Genome-scale phylogeny and comparative genomics of the fungal order Sordariales.</title>
        <authorList>
            <consortium name="Lawrence Berkeley National Laboratory"/>
            <person name="Hensen N."/>
            <person name="Bonometti L."/>
            <person name="Westerberg I."/>
            <person name="Brannstrom I.O."/>
            <person name="Guillou S."/>
            <person name="Cros-Aarteil S."/>
            <person name="Calhoun S."/>
            <person name="Haridas S."/>
            <person name="Kuo A."/>
            <person name="Mondo S."/>
            <person name="Pangilinan J."/>
            <person name="Riley R."/>
            <person name="LaButti K."/>
            <person name="Andreopoulos B."/>
            <person name="Lipzen A."/>
            <person name="Chen C."/>
            <person name="Yanf M."/>
            <person name="Daum C."/>
            <person name="Ng V."/>
            <person name="Clum A."/>
            <person name="Steindorff A."/>
            <person name="Ohm R."/>
            <person name="Martin F."/>
            <person name="Silar P."/>
            <person name="Natvig D."/>
            <person name="Lalanne C."/>
            <person name="Gautier V."/>
            <person name="Ament-velasquez S.L."/>
            <person name="Kruys A."/>
            <person name="Hutchinson M.I."/>
            <person name="Powell A.J."/>
            <person name="Barry K."/>
            <person name="Miller A.N."/>
            <person name="Grigoriev I.V."/>
            <person name="Debuchy R."/>
            <person name="Gladieux P."/>
            <person name="Thoren M.H."/>
            <person name="Johannesson H."/>
        </authorList>
    </citation>
    <scope>NUCLEOTIDE SEQUENCE</scope>
    <source>
        <strain evidence="16">SMH3391-2</strain>
    </source>
</reference>
<feature type="binding site" evidence="12">
    <location>
        <position position="292"/>
    </location>
    <ligand>
        <name>L-serine</name>
        <dbReference type="ChEBI" id="CHEBI:33384"/>
    </ligand>
</feature>
<evidence type="ECO:0000256" key="6">
    <source>
        <dbReference type="ARBA" id="ARBA00022917"/>
    </source>
</evidence>
<dbReference type="InterPro" id="IPR015866">
    <property type="entry name" value="Ser-tRNA-synth_1_N"/>
</dbReference>
<dbReference type="PROSITE" id="PS50862">
    <property type="entry name" value="AA_TRNA_LIGASE_II"/>
    <property type="match status" value="1"/>
</dbReference>
<accession>A0AA39XLG4</accession>
<dbReference type="EMBL" id="JAULSR010000001">
    <property type="protein sequence ID" value="KAK0635472.1"/>
    <property type="molecule type" value="Genomic_DNA"/>
</dbReference>
<dbReference type="InterPro" id="IPR002317">
    <property type="entry name" value="Ser-tRNA-ligase_type_1"/>
</dbReference>
<dbReference type="Gene3D" id="1.10.287.40">
    <property type="entry name" value="Serine-tRNA synthetase, tRNA binding domain"/>
    <property type="match status" value="1"/>
</dbReference>
<dbReference type="InterPro" id="IPR045864">
    <property type="entry name" value="aa-tRNA-synth_II/BPL/LPL"/>
</dbReference>
<feature type="site" description="Important for serine binding" evidence="12">
    <location>
        <position position="394"/>
    </location>
</feature>
<feature type="binding site" evidence="12">
    <location>
        <position position="392"/>
    </location>
    <ligand>
        <name>L-serine</name>
        <dbReference type="ChEBI" id="CHEBI:33384"/>
    </ligand>
</feature>
<evidence type="ECO:0000313" key="16">
    <source>
        <dbReference type="EMBL" id="KAK0635472.1"/>
    </source>
</evidence>
<evidence type="ECO:0000256" key="10">
    <source>
        <dbReference type="ARBA" id="ARBA00058708"/>
    </source>
</evidence>
<dbReference type="GO" id="GO:0004828">
    <property type="term" value="F:serine-tRNA ligase activity"/>
    <property type="evidence" value="ECO:0007669"/>
    <property type="project" value="UniProtKB-EC"/>
</dbReference>
<evidence type="ECO:0000256" key="8">
    <source>
        <dbReference type="ARBA" id="ARBA00031113"/>
    </source>
</evidence>
<dbReference type="Pfam" id="PF02403">
    <property type="entry name" value="Seryl_tRNA_N"/>
    <property type="match status" value="1"/>
</dbReference>
<evidence type="ECO:0000313" key="17">
    <source>
        <dbReference type="Proteomes" id="UP001174934"/>
    </source>
</evidence>
<evidence type="ECO:0000256" key="7">
    <source>
        <dbReference type="ARBA" id="ARBA00023146"/>
    </source>
</evidence>
<dbReference type="GO" id="GO:0006434">
    <property type="term" value="P:seryl-tRNA aminoacylation"/>
    <property type="evidence" value="ECO:0007669"/>
    <property type="project" value="InterPro"/>
</dbReference>
<keyword evidence="7" id="KW-0030">Aminoacyl-tRNA synthetase</keyword>
<dbReference type="AlphaFoldDB" id="A0AA39XLG4"/>
<dbReference type="GO" id="GO:0005524">
    <property type="term" value="F:ATP binding"/>
    <property type="evidence" value="ECO:0007669"/>
    <property type="project" value="UniProtKB-KW"/>
</dbReference>
<protein>
    <recommendedName>
        <fullName evidence="11">Serine--tRNA ligase, cytoplasmic</fullName>
        <ecNumber evidence="2">6.1.1.11</ecNumber>
    </recommendedName>
    <alternativeName>
        <fullName evidence="8">Seryl-tRNA synthetase</fullName>
    </alternativeName>
    <alternativeName>
        <fullName evidence="9">Seryl-tRNA(Ser) synthetase</fullName>
    </alternativeName>
</protein>
<feature type="coiled-coil region" evidence="14">
    <location>
        <begin position="66"/>
        <end position="100"/>
    </location>
</feature>
<dbReference type="Proteomes" id="UP001174934">
    <property type="component" value="Unassembled WGS sequence"/>
</dbReference>
<dbReference type="PRINTS" id="PR00981">
    <property type="entry name" value="TRNASYNTHSER"/>
</dbReference>
<dbReference type="InterPro" id="IPR006195">
    <property type="entry name" value="aa-tRNA-synth_II"/>
</dbReference>
<comment type="function">
    <text evidence="10">Catalyzes the attachment of serine to tRNA(Ser) in a two-step reaction: serine is first activated by ATP to form Ser-AMP and then transferred to the acceptor end of tRNA(Ser).</text>
</comment>
<dbReference type="InterPro" id="IPR010978">
    <property type="entry name" value="tRNA-bd_arm"/>
</dbReference>
<dbReference type="FunFam" id="1.10.287.40:FF:000003">
    <property type="entry name" value="Serine--tRNA ligase cytoplasmic"/>
    <property type="match status" value="1"/>
</dbReference>
<dbReference type="InterPro" id="IPR033729">
    <property type="entry name" value="SerRS_core"/>
</dbReference>
<dbReference type="SUPFAM" id="SSF46589">
    <property type="entry name" value="tRNA-binding arm"/>
    <property type="match status" value="1"/>
</dbReference>
<dbReference type="PIRSF" id="PIRSF001529">
    <property type="entry name" value="Ser-tRNA-synth_IIa"/>
    <property type="match status" value="1"/>
</dbReference>
<evidence type="ECO:0000256" key="5">
    <source>
        <dbReference type="ARBA" id="ARBA00022840"/>
    </source>
</evidence>
<evidence type="ECO:0000256" key="14">
    <source>
        <dbReference type="SAM" id="Coils"/>
    </source>
</evidence>
<feature type="binding site" evidence="13">
    <location>
        <begin position="269"/>
        <end position="271"/>
    </location>
    <ligand>
        <name>ATP</name>
        <dbReference type="ChEBI" id="CHEBI:30616"/>
    </ligand>
</feature>
<feature type="binding site" evidence="12">
    <location>
        <position position="238"/>
    </location>
    <ligand>
        <name>L-serine</name>
        <dbReference type="ChEBI" id="CHEBI:33384"/>
    </ligand>
</feature>
<dbReference type="EC" id="6.1.1.11" evidence="2"/>
<dbReference type="InterPro" id="IPR042103">
    <property type="entry name" value="SerRS_1_N_sf"/>
</dbReference>
<evidence type="ECO:0000259" key="15">
    <source>
        <dbReference type="PROSITE" id="PS50862"/>
    </source>
</evidence>
<keyword evidence="3" id="KW-0436">Ligase</keyword>
<dbReference type="Gene3D" id="3.30.930.10">
    <property type="entry name" value="Bira Bifunctional Protein, Domain 2"/>
    <property type="match status" value="1"/>
</dbReference>
<organism evidence="16 17">
    <name type="scientific">Bombardia bombarda</name>
    <dbReference type="NCBI Taxonomy" id="252184"/>
    <lineage>
        <taxon>Eukaryota</taxon>
        <taxon>Fungi</taxon>
        <taxon>Dikarya</taxon>
        <taxon>Ascomycota</taxon>
        <taxon>Pezizomycotina</taxon>
        <taxon>Sordariomycetes</taxon>
        <taxon>Sordariomycetidae</taxon>
        <taxon>Sordariales</taxon>
        <taxon>Lasiosphaeriaceae</taxon>
        <taxon>Bombardia</taxon>
    </lineage>
</organism>
<keyword evidence="4" id="KW-0547">Nucleotide-binding</keyword>